<dbReference type="PANTHER" id="PTHR16305">
    <property type="entry name" value="TESTICULAR SOLUBLE ADENYLYL CYCLASE"/>
    <property type="match status" value="1"/>
</dbReference>
<keyword evidence="2" id="KW-0067">ATP-binding</keyword>
<name>A0ABT0ZDL6_9ACTN</name>
<evidence type="ECO:0000313" key="4">
    <source>
        <dbReference type="Proteomes" id="UP001523219"/>
    </source>
</evidence>
<organism evidence="3 4">
    <name type="scientific">Streptomyces macrolidinus</name>
    <dbReference type="NCBI Taxonomy" id="2952607"/>
    <lineage>
        <taxon>Bacteria</taxon>
        <taxon>Bacillati</taxon>
        <taxon>Actinomycetota</taxon>
        <taxon>Actinomycetes</taxon>
        <taxon>Kitasatosporales</taxon>
        <taxon>Streptomycetaceae</taxon>
        <taxon>Streptomyces</taxon>
    </lineage>
</organism>
<dbReference type="Proteomes" id="UP001523219">
    <property type="component" value="Unassembled WGS sequence"/>
</dbReference>
<evidence type="ECO:0000256" key="1">
    <source>
        <dbReference type="ARBA" id="ARBA00022741"/>
    </source>
</evidence>
<gene>
    <name evidence="3" type="ORF">NGF19_12905</name>
</gene>
<protein>
    <recommendedName>
        <fullName evidence="5">Orc1-like AAA ATPase domain-containing protein</fullName>
    </recommendedName>
</protein>
<dbReference type="EMBL" id="JAMWMR010000008">
    <property type="protein sequence ID" value="MCN9241681.1"/>
    <property type="molecule type" value="Genomic_DNA"/>
</dbReference>
<evidence type="ECO:0008006" key="5">
    <source>
        <dbReference type="Google" id="ProtNLM"/>
    </source>
</evidence>
<keyword evidence="4" id="KW-1185">Reference proteome</keyword>
<evidence type="ECO:0000256" key="2">
    <source>
        <dbReference type="ARBA" id="ARBA00022840"/>
    </source>
</evidence>
<reference evidence="3 4" key="1">
    <citation type="submission" date="2022-05" db="EMBL/GenBank/DDBJ databases">
        <title>Streptomyces sp. nov. RY43-2 isolated from soil of a peat swamp forest.</title>
        <authorList>
            <person name="Kanchanasin P."/>
            <person name="Tanasupawat S."/>
            <person name="Phongsopitanun W."/>
        </authorList>
    </citation>
    <scope>NUCLEOTIDE SEQUENCE [LARGE SCALE GENOMIC DNA]</scope>
    <source>
        <strain evidence="3 4">RY43-2</strain>
    </source>
</reference>
<sequence>MPLGPLLEGLHSEEEPLSVAARLRDLATTPGQRFWLLQELGDRLQEAARNGPLLIVLDDLQWCDDLTLLTFHTVAARLSAHAILWLVAVSGGSVQPGVRTTLERIRQVGAHELVLRPLGDQAIARIAEDVLGAVPDPDVLGVARRAEGVPLLLVELLGALREEEIVTIENGMARLASGSLPPRRLPSVGRRLDQLSEAASELVQTVAAVGRPVTVALVAELLGRSSAALITAVRESIDSDLLAERGDRMEFRHDLIREAVEAGLPLSCARPCVVKPPNCCRRVRPHRSNPHAAGRQNGAR</sequence>
<dbReference type="RefSeq" id="WP_252424971.1">
    <property type="nucleotide sequence ID" value="NZ_JAMWMR010000008.1"/>
</dbReference>
<proteinExistence type="predicted"/>
<keyword evidence="1" id="KW-0547">Nucleotide-binding</keyword>
<evidence type="ECO:0000313" key="3">
    <source>
        <dbReference type="EMBL" id="MCN9241681.1"/>
    </source>
</evidence>
<accession>A0ABT0ZDL6</accession>
<comment type="caution">
    <text evidence="3">The sequence shown here is derived from an EMBL/GenBank/DDBJ whole genome shotgun (WGS) entry which is preliminary data.</text>
</comment>
<dbReference type="PANTHER" id="PTHR16305:SF35">
    <property type="entry name" value="TRANSCRIPTIONAL ACTIVATOR DOMAIN"/>
    <property type="match status" value="1"/>
</dbReference>